<reference evidence="1" key="1">
    <citation type="submission" date="2021-11" db="EMBL/GenBank/DDBJ databases">
        <title>Description of novel Chryseobacterium species.</title>
        <authorList>
            <person name="Saticioglu I.B."/>
            <person name="Ay H."/>
            <person name="Altun S."/>
            <person name="Duman M."/>
        </authorList>
    </citation>
    <scope>NUCLEOTIDE SEQUENCE</scope>
    <source>
        <strain evidence="1">C-17</strain>
    </source>
</reference>
<evidence type="ECO:0000313" key="2">
    <source>
        <dbReference type="Proteomes" id="UP001108025"/>
    </source>
</evidence>
<dbReference type="InterPro" id="IPR005901">
    <property type="entry name" value="GLPGLI"/>
</dbReference>
<protein>
    <submittedName>
        <fullName evidence="1">GLPGLI family protein</fullName>
    </submittedName>
</protein>
<comment type="caution">
    <text evidence="1">The sequence shown here is derived from an EMBL/GenBank/DDBJ whole genome shotgun (WGS) entry which is preliminary data.</text>
</comment>
<name>A0A9Q3YVX3_9FLAO</name>
<dbReference type="Proteomes" id="UP001108025">
    <property type="component" value="Unassembled WGS sequence"/>
</dbReference>
<dbReference type="AlphaFoldDB" id="A0A9Q3YVX3"/>
<dbReference type="Pfam" id="PF09697">
    <property type="entry name" value="Porph_ging"/>
    <property type="match status" value="1"/>
</dbReference>
<keyword evidence="2" id="KW-1185">Reference proteome</keyword>
<evidence type="ECO:0000313" key="1">
    <source>
        <dbReference type="EMBL" id="MCD1117343.1"/>
    </source>
</evidence>
<gene>
    <name evidence="1" type="ORF">LO744_10765</name>
</gene>
<dbReference type="NCBIfam" id="TIGR01200">
    <property type="entry name" value="GLPGLI"/>
    <property type="match status" value="1"/>
</dbReference>
<dbReference type="EMBL" id="JAJNAY010000001">
    <property type="protein sequence ID" value="MCD1117343.1"/>
    <property type="molecule type" value="Genomic_DNA"/>
</dbReference>
<dbReference type="RefSeq" id="WP_230669267.1">
    <property type="nucleotide sequence ID" value="NZ_JAJNAY010000001.1"/>
</dbReference>
<proteinExistence type="predicted"/>
<sequence>MKKNKLLIKFLFFCIVIFFDNIHAQNKLFKYDLEYKSNPRKDSITLKKMVLDSENGKSSVFRTEHDRRSDSLIAITGLGLGRGITLEDQIYVIKNFTENITYKSIQNIYRDLYSIKIIEKLNWEILSEKSKIENFNVQKAKVTYGGRNWIAWFTTEIPIQDGPYVFNGLPGLIVNLSDDQNNYIFNLTEIKNGSEKIYYRNKGTELNWEQFKKLAENYYSDPYARMKSMGVPIKKDDGAGNAVSLDLKLETDRIKKVIRNNNNPIELNHKIDYQ</sequence>
<organism evidence="1 2">
    <name type="scientific">Chryseobacterium turcicum</name>
    <dbReference type="NCBI Taxonomy" id="2898076"/>
    <lineage>
        <taxon>Bacteria</taxon>
        <taxon>Pseudomonadati</taxon>
        <taxon>Bacteroidota</taxon>
        <taxon>Flavobacteriia</taxon>
        <taxon>Flavobacteriales</taxon>
        <taxon>Weeksellaceae</taxon>
        <taxon>Chryseobacterium group</taxon>
        <taxon>Chryseobacterium</taxon>
    </lineage>
</organism>
<accession>A0A9Q3YVX3</accession>